<dbReference type="EMBL" id="OOIL02005592">
    <property type="protein sequence ID" value="VFQ95158.1"/>
    <property type="molecule type" value="Genomic_DNA"/>
</dbReference>
<dbReference type="Proteomes" id="UP000595140">
    <property type="component" value="Unassembled WGS sequence"/>
</dbReference>
<sequence length="43" mass="5085">QEDFNRIRAIRSVLEMDTLHDSIVAKLRGMLDEHNVLVKSFRM</sequence>
<organism evidence="1 2">
    <name type="scientific">Cuscuta campestris</name>
    <dbReference type="NCBI Taxonomy" id="132261"/>
    <lineage>
        <taxon>Eukaryota</taxon>
        <taxon>Viridiplantae</taxon>
        <taxon>Streptophyta</taxon>
        <taxon>Embryophyta</taxon>
        <taxon>Tracheophyta</taxon>
        <taxon>Spermatophyta</taxon>
        <taxon>Magnoliopsida</taxon>
        <taxon>eudicotyledons</taxon>
        <taxon>Gunneridae</taxon>
        <taxon>Pentapetalae</taxon>
        <taxon>asterids</taxon>
        <taxon>lamiids</taxon>
        <taxon>Solanales</taxon>
        <taxon>Convolvulaceae</taxon>
        <taxon>Cuscuteae</taxon>
        <taxon>Cuscuta</taxon>
        <taxon>Cuscuta subgen. Grammica</taxon>
        <taxon>Cuscuta sect. Cleistogrammica</taxon>
    </lineage>
</organism>
<keyword evidence="2" id="KW-1185">Reference proteome</keyword>
<gene>
    <name evidence="1" type="ORF">CCAM_LOCUS36934</name>
</gene>
<reference evidence="1 2" key="1">
    <citation type="submission" date="2018-04" db="EMBL/GenBank/DDBJ databases">
        <authorList>
            <person name="Vogel A."/>
        </authorList>
    </citation>
    <scope>NUCLEOTIDE SEQUENCE [LARGE SCALE GENOMIC DNA]</scope>
</reference>
<name>A0A484N4G2_9ASTE</name>
<evidence type="ECO:0000313" key="1">
    <source>
        <dbReference type="EMBL" id="VFQ95158.1"/>
    </source>
</evidence>
<accession>A0A484N4G2</accession>
<feature type="non-terminal residue" evidence="1">
    <location>
        <position position="1"/>
    </location>
</feature>
<proteinExistence type="predicted"/>
<evidence type="ECO:0000313" key="2">
    <source>
        <dbReference type="Proteomes" id="UP000595140"/>
    </source>
</evidence>
<protein>
    <submittedName>
        <fullName evidence="1">Uncharacterized protein</fullName>
    </submittedName>
</protein>
<dbReference type="AlphaFoldDB" id="A0A484N4G2"/>
<feature type="non-terminal residue" evidence="1">
    <location>
        <position position="43"/>
    </location>
</feature>